<keyword evidence="3" id="KW-1185">Reference proteome</keyword>
<organism evidence="2 3">
    <name type="scientific">Actinomycetospora endophytica</name>
    <dbReference type="NCBI Taxonomy" id="2291215"/>
    <lineage>
        <taxon>Bacteria</taxon>
        <taxon>Bacillati</taxon>
        <taxon>Actinomycetota</taxon>
        <taxon>Actinomycetes</taxon>
        <taxon>Pseudonocardiales</taxon>
        <taxon>Pseudonocardiaceae</taxon>
        <taxon>Actinomycetospora</taxon>
    </lineage>
</organism>
<proteinExistence type="predicted"/>
<dbReference type="SUPFAM" id="SSF50475">
    <property type="entry name" value="FMN-binding split barrel"/>
    <property type="match status" value="1"/>
</dbReference>
<dbReference type="NCBIfam" id="TIGR04025">
    <property type="entry name" value="PPOX_FMN_DR2398"/>
    <property type="match status" value="1"/>
</dbReference>
<dbReference type="PANTHER" id="PTHR42815:SF2">
    <property type="entry name" value="FAD-BINDING, PUTATIVE (AFU_ORTHOLOGUE AFUA_6G07600)-RELATED"/>
    <property type="match status" value="1"/>
</dbReference>
<gene>
    <name evidence="2" type="ORF">LQ327_27185</name>
</gene>
<dbReference type="EMBL" id="JAJNDB010000007">
    <property type="protein sequence ID" value="MCD2197060.1"/>
    <property type="molecule type" value="Genomic_DNA"/>
</dbReference>
<name>A0ABS8PHT9_9PSEU</name>
<accession>A0ABS8PHT9</accession>
<dbReference type="Proteomes" id="UP001199469">
    <property type="component" value="Unassembled WGS sequence"/>
</dbReference>
<dbReference type="PANTHER" id="PTHR42815">
    <property type="entry name" value="FAD-BINDING, PUTATIVE (AFU_ORTHOLOGUE AFUA_6G07600)-RELATED"/>
    <property type="match status" value="1"/>
</dbReference>
<evidence type="ECO:0000259" key="1">
    <source>
        <dbReference type="Pfam" id="PF01243"/>
    </source>
</evidence>
<dbReference type="Gene3D" id="2.30.110.10">
    <property type="entry name" value="Electron Transport, Fmn-binding Protein, Chain A"/>
    <property type="match status" value="1"/>
</dbReference>
<evidence type="ECO:0000313" key="3">
    <source>
        <dbReference type="Proteomes" id="UP001199469"/>
    </source>
</evidence>
<dbReference type="RefSeq" id="WP_230738949.1">
    <property type="nucleotide sequence ID" value="NZ_JAJNDB010000007.1"/>
</dbReference>
<sequence>MGEATQITSVEQLRDVVGEPVRRAVVKQRDRLDDVDRAFIARSPFQMIATSGADGSVDVSPKGDPAGSVYVPDDHTVVLPDRPGNRRVDGFLNVLENPHVGLIFLVPRRTDTLRINGAARILLDPPYAEDLRHKGHVPRIVLEVAVEEVFTHCAKAFLRSGLWEPEKWPEDDLPSIAQMATRTTDDMSLAQMEAYYSEENTRSILYRATPP</sequence>
<dbReference type="InterPro" id="IPR012349">
    <property type="entry name" value="Split_barrel_FMN-bd"/>
</dbReference>
<dbReference type="InterPro" id="IPR024029">
    <property type="entry name" value="Pyridox_Oxase_FMN-dep"/>
</dbReference>
<dbReference type="InterPro" id="IPR011576">
    <property type="entry name" value="Pyridox_Oxase_N"/>
</dbReference>
<protein>
    <submittedName>
        <fullName evidence="2">Pyridoxamine 5'-phosphate oxidase family protein</fullName>
    </submittedName>
</protein>
<evidence type="ECO:0000313" key="2">
    <source>
        <dbReference type="EMBL" id="MCD2197060.1"/>
    </source>
</evidence>
<feature type="domain" description="Pyridoxamine 5'-phosphate oxidase N-terminal" evidence="1">
    <location>
        <begin position="34"/>
        <end position="153"/>
    </location>
</feature>
<dbReference type="Pfam" id="PF01243">
    <property type="entry name" value="PNPOx_N"/>
    <property type="match status" value="1"/>
</dbReference>
<comment type="caution">
    <text evidence="2">The sequence shown here is derived from an EMBL/GenBank/DDBJ whole genome shotgun (WGS) entry which is preliminary data.</text>
</comment>
<reference evidence="2 3" key="1">
    <citation type="submission" date="2021-11" db="EMBL/GenBank/DDBJ databases">
        <title>Draft genome sequence of Actinomycetospora sp. SF1 isolated from the rhizosphere soil.</title>
        <authorList>
            <person name="Duangmal K."/>
            <person name="Chantavorakit T."/>
        </authorList>
    </citation>
    <scope>NUCLEOTIDE SEQUENCE [LARGE SCALE GENOMIC DNA]</scope>
    <source>
        <strain evidence="2 3">TBRC 5722</strain>
    </source>
</reference>